<dbReference type="Proteomes" id="UP000030653">
    <property type="component" value="Unassembled WGS sequence"/>
</dbReference>
<evidence type="ECO:0000256" key="10">
    <source>
        <dbReference type="ARBA" id="ARBA00048048"/>
    </source>
</evidence>
<feature type="region of interest" description="Disordered" evidence="13">
    <location>
        <begin position="269"/>
        <end position="319"/>
    </location>
</feature>
<dbReference type="HOGENOM" id="CLU_027721_9_0_1"/>
<feature type="compositionally biased region" description="Pro residues" evidence="13">
    <location>
        <begin position="287"/>
        <end position="299"/>
    </location>
</feature>
<evidence type="ECO:0000256" key="6">
    <source>
        <dbReference type="ARBA" id="ARBA00023136"/>
    </source>
</evidence>
<feature type="region of interest" description="Disordered" evidence="13">
    <location>
        <begin position="422"/>
        <end position="489"/>
    </location>
</feature>
<gene>
    <name evidence="11" type="primary">PFA4</name>
    <name evidence="15" type="ORF">DACRYDRAFT_106638</name>
</gene>
<comment type="catalytic activity">
    <reaction evidence="10 11 12">
        <text>L-cysteinyl-[protein] + hexadecanoyl-CoA = S-hexadecanoyl-L-cysteinyl-[protein] + CoA</text>
        <dbReference type="Rhea" id="RHEA:36683"/>
        <dbReference type="Rhea" id="RHEA-COMP:10131"/>
        <dbReference type="Rhea" id="RHEA-COMP:11032"/>
        <dbReference type="ChEBI" id="CHEBI:29950"/>
        <dbReference type="ChEBI" id="CHEBI:57287"/>
        <dbReference type="ChEBI" id="CHEBI:57379"/>
        <dbReference type="ChEBI" id="CHEBI:74151"/>
        <dbReference type="EC" id="2.3.1.225"/>
    </reaction>
</comment>
<dbReference type="InterPro" id="IPR033682">
    <property type="entry name" value="PFA4"/>
</dbReference>
<keyword evidence="16" id="KW-1185">Reference proteome</keyword>
<evidence type="ECO:0000256" key="8">
    <source>
        <dbReference type="ARBA" id="ARBA00023288"/>
    </source>
</evidence>
<comment type="domain">
    <text evidence="11 12">The DHHC domain is required for palmitoyltransferase activity.</text>
</comment>
<evidence type="ECO:0000256" key="11">
    <source>
        <dbReference type="HAMAP-Rule" id="MF_03199"/>
    </source>
</evidence>
<dbReference type="OrthoDB" id="331948at2759"/>
<feature type="transmembrane region" description="Helical" evidence="11 12">
    <location>
        <begin position="41"/>
        <end position="61"/>
    </location>
</feature>
<keyword evidence="4 11" id="KW-0256">Endoplasmic reticulum</keyword>
<evidence type="ECO:0000256" key="9">
    <source>
        <dbReference type="ARBA" id="ARBA00023315"/>
    </source>
</evidence>
<evidence type="ECO:0000256" key="5">
    <source>
        <dbReference type="ARBA" id="ARBA00022989"/>
    </source>
</evidence>
<keyword evidence="9 11" id="KW-0012">Acyltransferase</keyword>
<evidence type="ECO:0000256" key="2">
    <source>
        <dbReference type="ARBA" id="ARBA00022679"/>
    </source>
</evidence>
<evidence type="ECO:0000256" key="3">
    <source>
        <dbReference type="ARBA" id="ARBA00022692"/>
    </source>
</evidence>
<dbReference type="Pfam" id="PF01529">
    <property type="entry name" value="DHHC"/>
    <property type="match status" value="1"/>
</dbReference>
<keyword evidence="5 11" id="KW-1133">Transmembrane helix</keyword>
<feature type="transmembrane region" description="Helical" evidence="11 12">
    <location>
        <begin position="168"/>
        <end position="191"/>
    </location>
</feature>
<evidence type="ECO:0000256" key="7">
    <source>
        <dbReference type="ARBA" id="ARBA00023139"/>
    </source>
</evidence>
<feature type="compositionally biased region" description="Acidic residues" evidence="13">
    <location>
        <begin position="582"/>
        <end position="592"/>
    </location>
</feature>
<accession>M5GDN7</accession>
<keyword evidence="6 11" id="KW-0472">Membrane</keyword>
<comment type="caution">
    <text evidence="11">Lacks conserved residue(s) required for the propagation of feature annotation.</text>
</comment>
<protein>
    <recommendedName>
        <fullName evidence="11">Palmitoyltransferase PFA4</fullName>
        <ecNumber evidence="11">2.3.1.225</ecNumber>
    </recommendedName>
    <alternativeName>
        <fullName evidence="11">Protein S-acyltransferase</fullName>
        <shortName evidence="11">PAT</shortName>
    </alternativeName>
    <alternativeName>
        <fullName evidence="11">Protein fatty acyltransferase 4</fullName>
    </alternativeName>
</protein>
<dbReference type="GO" id="GO:0005789">
    <property type="term" value="C:endoplasmic reticulum membrane"/>
    <property type="evidence" value="ECO:0007669"/>
    <property type="project" value="UniProtKB-SubCell"/>
</dbReference>
<feature type="domain" description="Palmitoyltransferase DHHC" evidence="14">
    <location>
        <begin position="91"/>
        <end position="208"/>
    </location>
</feature>
<feature type="transmembrane region" description="Helical" evidence="11 12">
    <location>
        <begin position="7"/>
        <end position="29"/>
    </location>
</feature>
<dbReference type="EC" id="2.3.1.225" evidence="11"/>
<keyword evidence="7 11" id="KW-0564">Palmitate</keyword>
<dbReference type="PROSITE" id="PS50216">
    <property type="entry name" value="DHHC"/>
    <property type="match status" value="1"/>
</dbReference>
<comment type="subcellular location">
    <subcellularLocation>
        <location evidence="11">Endoplasmic reticulum membrane</location>
        <topology evidence="11">Multi-pass membrane protein</topology>
    </subcellularLocation>
    <subcellularLocation>
        <location evidence="1">Membrane</location>
        <topology evidence="1">Multi-pass membrane protein</topology>
    </subcellularLocation>
</comment>
<dbReference type="STRING" id="1858805.M5GDN7"/>
<dbReference type="PANTHER" id="PTHR12246">
    <property type="entry name" value="PALMITOYLTRANSFERASE ZDHHC16"/>
    <property type="match status" value="1"/>
</dbReference>
<dbReference type="GO" id="GO:0019706">
    <property type="term" value="F:protein-cysteine S-palmitoyltransferase activity"/>
    <property type="evidence" value="ECO:0007669"/>
    <property type="project" value="UniProtKB-UniRule"/>
</dbReference>
<feature type="compositionally biased region" description="Basic and acidic residues" evidence="13">
    <location>
        <begin position="552"/>
        <end position="561"/>
    </location>
</feature>
<feature type="compositionally biased region" description="Basic residues" evidence="13">
    <location>
        <begin position="398"/>
        <end position="413"/>
    </location>
</feature>
<feature type="compositionally biased region" description="Acidic residues" evidence="13">
    <location>
        <begin position="464"/>
        <end position="473"/>
    </location>
</feature>
<keyword evidence="8 11" id="KW-0449">Lipoprotein</keyword>
<evidence type="ECO:0000256" key="4">
    <source>
        <dbReference type="ARBA" id="ARBA00022824"/>
    </source>
</evidence>
<comment type="function">
    <text evidence="11">Mediates the reversible addition of palmitate to target proteins, thereby regulating their membrane association and biological function.</text>
</comment>
<name>M5GDN7_DACPD</name>
<keyword evidence="3 11" id="KW-0812">Transmembrane</keyword>
<organism evidence="15 16">
    <name type="scientific">Dacryopinax primogenitus (strain DJM 731)</name>
    <name type="common">Brown rot fungus</name>
    <dbReference type="NCBI Taxonomy" id="1858805"/>
    <lineage>
        <taxon>Eukaryota</taxon>
        <taxon>Fungi</taxon>
        <taxon>Dikarya</taxon>
        <taxon>Basidiomycota</taxon>
        <taxon>Agaricomycotina</taxon>
        <taxon>Dacrymycetes</taxon>
        <taxon>Dacrymycetales</taxon>
        <taxon>Dacrymycetaceae</taxon>
        <taxon>Dacryopinax</taxon>
    </lineage>
</organism>
<evidence type="ECO:0000259" key="14">
    <source>
        <dbReference type="Pfam" id="PF01529"/>
    </source>
</evidence>
<dbReference type="AlphaFoldDB" id="M5GDN7"/>
<evidence type="ECO:0000256" key="13">
    <source>
        <dbReference type="SAM" id="MobiDB-lite"/>
    </source>
</evidence>
<proteinExistence type="inferred from homology"/>
<keyword evidence="2 11" id="KW-0808">Transferase</keyword>
<comment type="similarity">
    <text evidence="11">Belongs to the DHHC palmitoyltransferase family. PFA4 subfamily.</text>
</comment>
<feature type="region of interest" description="Disordered" evidence="13">
    <location>
        <begin position="513"/>
        <end position="592"/>
    </location>
</feature>
<evidence type="ECO:0000256" key="1">
    <source>
        <dbReference type="ARBA" id="ARBA00004141"/>
    </source>
</evidence>
<evidence type="ECO:0000313" key="16">
    <source>
        <dbReference type="Proteomes" id="UP000030653"/>
    </source>
</evidence>
<dbReference type="EMBL" id="JH795861">
    <property type="protein sequence ID" value="EJU02573.1"/>
    <property type="molecule type" value="Genomic_DNA"/>
</dbReference>
<dbReference type="InterPro" id="IPR001594">
    <property type="entry name" value="Palmitoyltrfase_DHHC"/>
</dbReference>
<feature type="region of interest" description="Disordered" evidence="13">
    <location>
        <begin position="398"/>
        <end position="417"/>
    </location>
</feature>
<dbReference type="InterPro" id="IPR039859">
    <property type="entry name" value="PFA4/ZDH16/20/ERF2-like"/>
</dbReference>
<feature type="active site" description="S-palmitoyl cysteine intermediate" evidence="11">
    <location>
        <position position="124"/>
    </location>
</feature>
<sequence length="647" mass="72588">MAGVLGRVLVVVTCFLIAFIAYSSQLFVFYPWYGYTVSVDFIWAMLPFNILVGLIWWNYYLVVWTDPGRIPDGWVPQTGEGQSFEVKQGNGKLRYCRTCKVYKPPRSHHCRECNACTLRMDHHCPWVNNCVGHKNYASFMRFLFFVDLACTYHMTLFMRMFSPTTSQVVWAALNFATCVPVLLAVGLFSLYHFYLLATNTTTIEAWEKDKVAMLVRRGRIEKIKFPYNLGMLQNLRYVLGPNPLFWCWPTLSVQGDGLSYPVEAGTGEWNAHSGKERSSPLAASPPASHPYPYPNPPPANSHGYSNGLRNPVAGNGGVALHENGHDAYARSWGRGGDDDAGDTIDMLMPFSVEEHVPFIWPPKDPSSYYEPRPMPESPWTYGSGVNPHLEPSNTRLRARAANKRNKAANKRTKRQPDAFTTFLKSLDNEEPNSTSPISSEDDSDPKENHGLVRARRAARNGDQITDEDADVDAYDTRTGRPKTRRGSEGWEVKPLTPWAREEIVRKYAARRGLEREGEEPVPDSAVGNQVQLPNTRDDDALLGATTMPAHRPRSDLGDKTRPSTLPPPDKYNRYVPSAEDSSSSEEDNAEDEGVFRDRVWEQHIDAWEGRVIVNESAGGIATNGMAEEIHGLAEEIHGLAETDSALE</sequence>
<reference evidence="15 16" key="1">
    <citation type="journal article" date="2012" name="Science">
        <title>The Paleozoic origin of enzymatic lignin decomposition reconstructed from 31 fungal genomes.</title>
        <authorList>
            <person name="Floudas D."/>
            <person name="Binder M."/>
            <person name="Riley R."/>
            <person name="Barry K."/>
            <person name="Blanchette R.A."/>
            <person name="Henrissat B."/>
            <person name="Martinez A.T."/>
            <person name="Otillar R."/>
            <person name="Spatafora J.W."/>
            <person name="Yadav J.S."/>
            <person name="Aerts A."/>
            <person name="Benoit I."/>
            <person name="Boyd A."/>
            <person name="Carlson A."/>
            <person name="Copeland A."/>
            <person name="Coutinho P.M."/>
            <person name="de Vries R.P."/>
            <person name="Ferreira P."/>
            <person name="Findley K."/>
            <person name="Foster B."/>
            <person name="Gaskell J."/>
            <person name="Glotzer D."/>
            <person name="Gorecki P."/>
            <person name="Heitman J."/>
            <person name="Hesse C."/>
            <person name="Hori C."/>
            <person name="Igarashi K."/>
            <person name="Jurgens J.A."/>
            <person name="Kallen N."/>
            <person name="Kersten P."/>
            <person name="Kohler A."/>
            <person name="Kuees U."/>
            <person name="Kumar T.K.A."/>
            <person name="Kuo A."/>
            <person name="LaButti K."/>
            <person name="Larrondo L.F."/>
            <person name="Lindquist E."/>
            <person name="Ling A."/>
            <person name="Lombard V."/>
            <person name="Lucas S."/>
            <person name="Lundell T."/>
            <person name="Martin R."/>
            <person name="McLaughlin D.J."/>
            <person name="Morgenstern I."/>
            <person name="Morin E."/>
            <person name="Murat C."/>
            <person name="Nagy L.G."/>
            <person name="Nolan M."/>
            <person name="Ohm R.A."/>
            <person name="Patyshakuliyeva A."/>
            <person name="Rokas A."/>
            <person name="Ruiz-Duenas F.J."/>
            <person name="Sabat G."/>
            <person name="Salamov A."/>
            <person name="Samejima M."/>
            <person name="Schmutz J."/>
            <person name="Slot J.C."/>
            <person name="St John F."/>
            <person name="Stenlid J."/>
            <person name="Sun H."/>
            <person name="Sun S."/>
            <person name="Syed K."/>
            <person name="Tsang A."/>
            <person name="Wiebenga A."/>
            <person name="Young D."/>
            <person name="Pisabarro A."/>
            <person name="Eastwood D.C."/>
            <person name="Martin F."/>
            <person name="Cullen D."/>
            <person name="Grigoriev I.V."/>
            <person name="Hibbett D.S."/>
        </authorList>
    </citation>
    <scope>NUCLEOTIDE SEQUENCE [LARGE SCALE GENOMIC DNA]</scope>
    <source>
        <strain evidence="15 16">DJM-731 SS1</strain>
    </source>
</reference>
<dbReference type="HAMAP" id="MF_03199">
    <property type="entry name" value="DHHC_PAT_PFA4"/>
    <property type="match status" value="1"/>
</dbReference>
<evidence type="ECO:0000256" key="12">
    <source>
        <dbReference type="RuleBase" id="RU079119"/>
    </source>
</evidence>
<evidence type="ECO:0000313" key="15">
    <source>
        <dbReference type="EMBL" id="EJU02573.1"/>
    </source>
</evidence>